<name>A0ABT7JU51_9HYPH</name>
<dbReference type="InterPro" id="IPR016181">
    <property type="entry name" value="Acyl_CoA_acyltransferase"/>
</dbReference>
<dbReference type="Proteomes" id="UP001172645">
    <property type="component" value="Unassembled WGS sequence"/>
</dbReference>
<dbReference type="RefSeq" id="WP_285868908.1">
    <property type="nucleotide sequence ID" value="NZ_JARFYM010000009.1"/>
</dbReference>
<evidence type="ECO:0000313" key="2">
    <source>
        <dbReference type="EMBL" id="MDL2399870.1"/>
    </source>
</evidence>
<dbReference type="Pfam" id="PF13302">
    <property type="entry name" value="Acetyltransf_3"/>
    <property type="match status" value="1"/>
</dbReference>
<evidence type="ECO:0000259" key="1">
    <source>
        <dbReference type="PROSITE" id="PS51186"/>
    </source>
</evidence>
<organism evidence="2 3">
    <name type="scientific">Rhizobium mayense</name>
    <dbReference type="NCBI Taxonomy" id="1312184"/>
    <lineage>
        <taxon>Bacteria</taxon>
        <taxon>Pseudomonadati</taxon>
        <taxon>Pseudomonadota</taxon>
        <taxon>Alphaproteobacteria</taxon>
        <taxon>Hyphomicrobiales</taxon>
        <taxon>Rhizobiaceae</taxon>
        <taxon>Rhizobium/Agrobacterium group</taxon>
        <taxon>Rhizobium</taxon>
    </lineage>
</organism>
<comment type="caution">
    <text evidence="2">The sequence shown here is derived from an EMBL/GenBank/DDBJ whole genome shotgun (WGS) entry which is preliminary data.</text>
</comment>
<dbReference type="InterPro" id="IPR051531">
    <property type="entry name" value="N-acetyltransferase"/>
</dbReference>
<dbReference type="PROSITE" id="PS51186">
    <property type="entry name" value="GNAT"/>
    <property type="match status" value="1"/>
</dbReference>
<dbReference type="SUPFAM" id="SSF55729">
    <property type="entry name" value="Acyl-CoA N-acyltransferases (Nat)"/>
    <property type="match status" value="1"/>
</dbReference>
<dbReference type="Gene3D" id="3.40.630.30">
    <property type="match status" value="1"/>
</dbReference>
<feature type="domain" description="N-acetyltransferase" evidence="1">
    <location>
        <begin position="36"/>
        <end position="189"/>
    </location>
</feature>
<dbReference type="PANTHER" id="PTHR43792:SF16">
    <property type="entry name" value="N-ACETYLTRANSFERASE DOMAIN-CONTAINING PROTEIN"/>
    <property type="match status" value="1"/>
</dbReference>
<accession>A0ABT7JU51</accession>
<protein>
    <submittedName>
        <fullName evidence="2">GNAT family N-acetyltransferase</fullName>
    </submittedName>
</protein>
<proteinExistence type="predicted"/>
<keyword evidence="3" id="KW-1185">Reference proteome</keyword>
<sequence>MSMNVEMVDRKEAAPAMTMVPTLITERLILRAHRLEDFDDYTAFWTQEDLVRYIGGEPSTREQAWSRLLRYAGMWHHLGFGFFAVEERQSGRFIGEVGFLDLHRDMHPTTTEGTLESGWGITPALQGRGYATEAVKAAIAWADDTFPGRRMTCIVDPENRPSLRVAEKVGFRRIGEVMYKDKSNVMFER</sequence>
<dbReference type="InterPro" id="IPR000182">
    <property type="entry name" value="GNAT_dom"/>
</dbReference>
<evidence type="ECO:0000313" key="3">
    <source>
        <dbReference type="Proteomes" id="UP001172645"/>
    </source>
</evidence>
<reference evidence="2" key="1">
    <citation type="submission" date="2023-06" db="EMBL/GenBank/DDBJ databases">
        <title>Phylogenetic Diversity of Rhizobium strains.</title>
        <authorList>
            <person name="Moura F.T."/>
            <person name="Helene L.C.F."/>
            <person name="Hungria M."/>
        </authorList>
    </citation>
    <scope>NUCLEOTIDE SEQUENCE</scope>
    <source>
        <strain evidence="2">CCGE526</strain>
    </source>
</reference>
<gene>
    <name evidence="2" type="ORF">PY649_13265</name>
</gene>
<dbReference type="EMBL" id="JARFYM010000009">
    <property type="protein sequence ID" value="MDL2399870.1"/>
    <property type="molecule type" value="Genomic_DNA"/>
</dbReference>
<dbReference type="PANTHER" id="PTHR43792">
    <property type="entry name" value="GNAT FAMILY, PUTATIVE (AFU_ORTHOLOGUE AFUA_3G00765)-RELATED-RELATED"/>
    <property type="match status" value="1"/>
</dbReference>